<proteinExistence type="predicted"/>
<keyword evidence="1" id="KW-0812">Transmembrane</keyword>
<protein>
    <submittedName>
        <fullName evidence="2">Uncharacterized protein</fullName>
    </submittedName>
</protein>
<organism evidence="2 3">
    <name type="scientific">Flavobacterium terrigena</name>
    <dbReference type="NCBI Taxonomy" id="402734"/>
    <lineage>
        <taxon>Bacteria</taxon>
        <taxon>Pseudomonadati</taxon>
        <taxon>Bacteroidota</taxon>
        <taxon>Flavobacteriia</taxon>
        <taxon>Flavobacteriales</taxon>
        <taxon>Flavobacteriaceae</taxon>
        <taxon>Flavobacterium</taxon>
    </lineage>
</organism>
<dbReference type="OrthoDB" id="1493222at2"/>
<dbReference type="Proteomes" id="UP000199702">
    <property type="component" value="Unassembled WGS sequence"/>
</dbReference>
<dbReference type="STRING" id="402734.SAMN05660918_2770"/>
<name>A0A1H6X9E3_9FLAO</name>
<dbReference type="RefSeq" id="WP_091315027.1">
    <property type="nucleotide sequence ID" value="NZ_CBCSJU010000003.1"/>
</dbReference>
<accession>A0A1H6X9E3</accession>
<sequence length="180" mass="19848">MDNYIQYALIGLIFGIVGYLIGKMAASSSNGNSDEKWISDLENCKQKNVALQDEINQLKSGSSAKASNLVGNTNASHSNITFDSKAVKAVFGKSYKQDDLKIVEGIGPKIEELFKTSGILTWKALGESSVDRLREILSKAGEKYQIHDPGTWPRQSKMAYEGKWQELKDLQSTLEGGREV</sequence>
<keyword evidence="1" id="KW-0472">Membrane</keyword>
<dbReference type="AlphaFoldDB" id="A0A1H6X9E3"/>
<feature type="transmembrane region" description="Helical" evidence="1">
    <location>
        <begin position="6"/>
        <end position="26"/>
    </location>
</feature>
<reference evidence="3" key="1">
    <citation type="submission" date="2016-10" db="EMBL/GenBank/DDBJ databases">
        <authorList>
            <person name="Varghese N."/>
            <person name="Submissions S."/>
        </authorList>
    </citation>
    <scope>NUCLEOTIDE SEQUENCE [LARGE SCALE GENOMIC DNA]</scope>
    <source>
        <strain evidence="3">DSM 17934</strain>
    </source>
</reference>
<evidence type="ECO:0000313" key="2">
    <source>
        <dbReference type="EMBL" id="SEJ25763.1"/>
    </source>
</evidence>
<evidence type="ECO:0000256" key="1">
    <source>
        <dbReference type="SAM" id="Phobius"/>
    </source>
</evidence>
<dbReference type="EMBL" id="FNYA01000008">
    <property type="protein sequence ID" value="SEJ25763.1"/>
    <property type="molecule type" value="Genomic_DNA"/>
</dbReference>
<keyword evidence="1" id="KW-1133">Transmembrane helix</keyword>
<keyword evidence="3" id="KW-1185">Reference proteome</keyword>
<evidence type="ECO:0000313" key="3">
    <source>
        <dbReference type="Proteomes" id="UP000199702"/>
    </source>
</evidence>
<gene>
    <name evidence="2" type="ORF">SAMN05660918_2770</name>
</gene>